<dbReference type="Gene3D" id="3.40.50.2300">
    <property type="match status" value="1"/>
</dbReference>
<evidence type="ECO:0000256" key="1">
    <source>
        <dbReference type="ARBA" id="ARBA00022553"/>
    </source>
</evidence>
<proteinExistence type="predicted"/>
<dbReference type="InterPro" id="IPR009057">
    <property type="entry name" value="Homeodomain-like_sf"/>
</dbReference>
<evidence type="ECO:0000256" key="3">
    <source>
        <dbReference type="ARBA" id="ARBA00022840"/>
    </source>
</evidence>
<feature type="domain" description="Response regulatory" evidence="10">
    <location>
        <begin position="8"/>
        <end position="122"/>
    </location>
</feature>
<dbReference type="PROSITE" id="PS00675">
    <property type="entry name" value="SIGMA54_INTERACT_1"/>
    <property type="match status" value="1"/>
</dbReference>
<dbReference type="SMART" id="SM00448">
    <property type="entry name" value="REC"/>
    <property type="match status" value="1"/>
</dbReference>
<dbReference type="Gene3D" id="1.10.8.60">
    <property type="match status" value="1"/>
</dbReference>
<dbReference type="InterPro" id="IPR001789">
    <property type="entry name" value="Sig_transdc_resp-reg_receiver"/>
</dbReference>
<dbReference type="SUPFAM" id="SSF52172">
    <property type="entry name" value="CheY-like"/>
    <property type="match status" value="1"/>
</dbReference>
<dbReference type="CDD" id="cd00009">
    <property type="entry name" value="AAA"/>
    <property type="match status" value="1"/>
</dbReference>
<evidence type="ECO:0000259" key="10">
    <source>
        <dbReference type="PROSITE" id="PS50110"/>
    </source>
</evidence>
<dbReference type="PANTHER" id="PTHR32071:SF57">
    <property type="entry name" value="C4-DICARBOXYLATE TRANSPORT TRANSCRIPTIONAL REGULATORY PROTEIN DCTD"/>
    <property type="match status" value="1"/>
</dbReference>
<dbReference type="PROSITE" id="PS50045">
    <property type="entry name" value="SIGMA54_INTERACT_4"/>
    <property type="match status" value="1"/>
</dbReference>
<dbReference type="PANTHER" id="PTHR32071">
    <property type="entry name" value="TRANSCRIPTIONAL REGULATORY PROTEIN"/>
    <property type="match status" value="1"/>
</dbReference>
<sequence>MPTTKQAHIIIIDDEQIIRDSLSQLLSIEGYLTQAYERGEDALKAINKDFDGIVITDLNMAQLHGLDVLKQIQTIDADIPVIMLTGYADVQIAVTALREGAYDFFEKPINETLLDSVSRAVEKRQLVLENRHLKNYLKSAKTGPQILGDTPEMQKMMQLLNTVVDTPTDVLIQGETGAGKEMVARYLHEHSEQRCKANFVAINCGAVPEHLIESELFGSRKGAYTGADANRIGKLEFAQGGTVFLDEIESMPLAMQVKILRVIEERKVTPVGSNKAINLDIRFVAATKVDLLAMADEGLFRSDLYYRLNLVTIHIPPLRARKADIPLLFRHFSSIAAGRFHKPLRSLESEELEQLMRYDWPGNVRELRNIAERHVLLGLPLELSQTSALEMPADDLSLAEKVAFYECALIEEALSQTSGSVKEALTLLKLPRKTFYDKVSKYGIERTKFITP</sequence>
<dbReference type="InterPro" id="IPR025662">
    <property type="entry name" value="Sigma_54_int_dom_ATP-bd_1"/>
</dbReference>
<dbReference type="AlphaFoldDB" id="A0A0A5HUA7"/>
<dbReference type="InterPro" id="IPR058031">
    <property type="entry name" value="AAA_lid_NorR"/>
</dbReference>
<dbReference type="InterPro" id="IPR011006">
    <property type="entry name" value="CheY-like_superfamily"/>
</dbReference>
<dbReference type="GO" id="GO:0006355">
    <property type="term" value="P:regulation of DNA-templated transcription"/>
    <property type="evidence" value="ECO:0007669"/>
    <property type="project" value="InterPro"/>
</dbReference>
<dbReference type="FunFam" id="3.40.50.300:FF:000006">
    <property type="entry name" value="DNA-binding transcriptional regulator NtrC"/>
    <property type="match status" value="1"/>
</dbReference>
<dbReference type="GO" id="GO:0000160">
    <property type="term" value="P:phosphorelay signal transduction system"/>
    <property type="evidence" value="ECO:0007669"/>
    <property type="project" value="UniProtKB-KW"/>
</dbReference>
<evidence type="ECO:0000256" key="2">
    <source>
        <dbReference type="ARBA" id="ARBA00022741"/>
    </source>
</evidence>
<keyword evidence="4" id="KW-0902">Two-component regulatory system</keyword>
<dbReference type="InterPro" id="IPR003593">
    <property type="entry name" value="AAA+_ATPase"/>
</dbReference>
<dbReference type="Gene3D" id="1.10.10.60">
    <property type="entry name" value="Homeodomain-like"/>
    <property type="match status" value="1"/>
</dbReference>
<feature type="domain" description="Sigma-54 factor interaction" evidence="9">
    <location>
        <begin position="146"/>
        <end position="376"/>
    </location>
</feature>
<dbReference type="Pfam" id="PF25601">
    <property type="entry name" value="AAA_lid_14"/>
    <property type="match status" value="1"/>
</dbReference>
<comment type="caution">
    <text evidence="11">The sequence shown here is derived from an EMBL/GenBank/DDBJ whole genome shotgun (WGS) entry which is preliminary data.</text>
</comment>
<dbReference type="PROSITE" id="PS50110">
    <property type="entry name" value="RESPONSE_REGULATORY"/>
    <property type="match status" value="1"/>
</dbReference>
<dbReference type="Pfam" id="PF00158">
    <property type="entry name" value="Sigma54_activat"/>
    <property type="match status" value="1"/>
</dbReference>
<dbReference type="Proteomes" id="UP000030451">
    <property type="component" value="Unassembled WGS sequence"/>
</dbReference>
<dbReference type="GO" id="GO:0003677">
    <property type="term" value="F:DNA binding"/>
    <property type="evidence" value="ECO:0007669"/>
    <property type="project" value="UniProtKB-KW"/>
</dbReference>
<accession>A0A0A5HUA7</accession>
<evidence type="ECO:0000256" key="8">
    <source>
        <dbReference type="PROSITE-ProRule" id="PRU00169"/>
    </source>
</evidence>
<dbReference type="InterPro" id="IPR027417">
    <property type="entry name" value="P-loop_NTPase"/>
</dbReference>
<dbReference type="SUPFAM" id="SSF52540">
    <property type="entry name" value="P-loop containing nucleoside triphosphate hydrolases"/>
    <property type="match status" value="1"/>
</dbReference>
<dbReference type="Pfam" id="PF00072">
    <property type="entry name" value="Response_reg"/>
    <property type="match status" value="1"/>
</dbReference>
<evidence type="ECO:0000256" key="5">
    <source>
        <dbReference type="ARBA" id="ARBA00023015"/>
    </source>
</evidence>
<dbReference type="EMBL" id="JRWP01000054">
    <property type="protein sequence ID" value="KGY07096.1"/>
    <property type="molecule type" value="Genomic_DNA"/>
</dbReference>
<protein>
    <submittedName>
        <fullName evidence="11">C4-dicarboxylate ABC transporter</fullName>
    </submittedName>
</protein>
<dbReference type="PROSITE" id="PS00676">
    <property type="entry name" value="SIGMA54_INTERACT_2"/>
    <property type="match status" value="1"/>
</dbReference>
<evidence type="ECO:0000259" key="9">
    <source>
        <dbReference type="PROSITE" id="PS50045"/>
    </source>
</evidence>
<reference evidence="11 12" key="1">
    <citation type="submission" date="2014-10" db="EMBL/GenBank/DDBJ databases">
        <title>Genome sequencing of Vibrio sinaloensis T08.</title>
        <authorList>
            <person name="Chan K.-G."/>
            <person name="Mohamad N.I."/>
        </authorList>
    </citation>
    <scope>NUCLEOTIDE SEQUENCE [LARGE SCALE GENOMIC DNA]</scope>
    <source>
        <strain evidence="11 12">T08</strain>
    </source>
</reference>
<evidence type="ECO:0000313" key="12">
    <source>
        <dbReference type="Proteomes" id="UP000030451"/>
    </source>
</evidence>
<keyword evidence="7" id="KW-0804">Transcription</keyword>
<keyword evidence="2" id="KW-0547">Nucleotide-binding</keyword>
<feature type="modified residue" description="4-aspartylphosphate" evidence="8">
    <location>
        <position position="57"/>
    </location>
</feature>
<gene>
    <name evidence="11" type="ORF">NM06_18885</name>
</gene>
<keyword evidence="3" id="KW-0067">ATP-binding</keyword>
<dbReference type="InterPro" id="IPR002078">
    <property type="entry name" value="Sigma_54_int"/>
</dbReference>
<keyword evidence="5" id="KW-0805">Transcription regulation</keyword>
<dbReference type="Gene3D" id="3.40.50.300">
    <property type="entry name" value="P-loop containing nucleotide triphosphate hydrolases"/>
    <property type="match status" value="1"/>
</dbReference>
<evidence type="ECO:0000256" key="6">
    <source>
        <dbReference type="ARBA" id="ARBA00023125"/>
    </source>
</evidence>
<dbReference type="SMART" id="SM00382">
    <property type="entry name" value="AAA"/>
    <property type="match status" value="1"/>
</dbReference>
<evidence type="ECO:0000256" key="4">
    <source>
        <dbReference type="ARBA" id="ARBA00023012"/>
    </source>
</evidence>
<dbReference type="GO" id="GO:0005524">
    <property type="term" value="F:ATP binding"/>
    <property type="evidence" value="ECO:0007669"/>
    <property type="project" value="UniProtKB-KW"/>
</dbReference>
<dbReference type="FunFam" id="3.40.50.2300:FF:000018">
    <property type="entry name" value="DNA-binding transcriptional regulator NtrC"/>
    <property type="match status" value="1"/>
</dbReference>
<evidence type="ECO:0000256" key="7">
    <source>
        <dbReference type="ARBA" id="ARBA00023163"/>
    </source>
</evidence>
<evidence type="ECO:0000313" key="11">
    <source>
        <dbReference type="EMBL" id="KGY07096.1"/>
    </source>
</evidence>
<keyword evidence="6" id="KW-0238">DNA-binding</keyword>
<organism evidence="11 12">
    <name type="scientific">Photobacterium sp. (strain ATCC 43367)</name>
    <dbReference type="NCBI Taxonomy" id="379097"/>
    <lineage>
        <taxon>Bacteria</taxon>
        <taxon>Pseudomonadati</taxon>
        <taxon>Pseudomonadota</taxon>
        <taxon>Gammaproteobacteria</taxon>
        <taxon>Vibrionales</taxon>
        <taxon>Vibrionaceae</taxon>
        <taxon>Vibrio</taxon>
        <taxon>Vibrio oreintalis group</taxon>
    </lineage>
</organism>
<dbReference type="SUPFAM" id="SSF46689">
    <property type="entry name" value="Homeodomain-like"/>
    <property type="match status" value="1"/>
</dbReference>
<dbReference type="InterPro" id="IPR025943">
    <property type="entry name" value="Sigma_54_int_dom_ATP-bd_2"/>
</dbReference>
<name>A0A0A5HUA7_PHOS4</name>
<dbReference type="PROSITE" id="PS00688">
    <property type="entry name" value="SIGMA54_INTERACT_3"/>
    <property type="match status" value="1"/>
</dbReference>
<dbReference type="OrthoDB" id="9804019at2"/>
<keyword evidence="1 8" id="KW-0597">Phosphoprotein</keyword>
<dbReference type="RefSeq" id="WP_038192930.1">
    <property type="nucleotide sequence ID" value="NZ_JRWP01000054.1"/>
</dbReference>
<dbReference type="InterPro" id="IPR025944">
    <property type="entry name" value="Sigma_54_int_dom_CS"/>
</dbReference>
<dbReference type="STRING" id="379097.SE23_12885"/>